<organism evidence="1 2">
    <name type="scientific">Coemansia nantahalensis</name>
    <dbReference type="NCBI Taxonomy" id="2789366"/>
    <lineage>
        <taxon>Eukaryota</taxon>
        <taxon>Fungi</taxon>
        <taxon>Fungi incertae sedis</taxon>
        <taxon>Zoopagomycota</taxon>
        <taxon>Kickxellomycotina</taxon>
        <taxon>Kickxellomycetes</taxon>
        <taxon>Kickxellales</taxon>
        <taxon>Kickxellaceae</taxon>
        <taxon>Coemansia</taxon>
    </lineage>
</organism>
<gene>
    <name evidence="1" type="primary">MAK5</name>
    <name evidence="1" type="ORF">IWQ57_004751</name>
</gene>
<sequence length="685" mass="73990">MAGAQRARAGKRQRQRGPQTAAASAEESWAATTLNPPPIPDAQGRPAPKAAEAARARKKRKVPGAAKPDRAAAGEPADAECGIGAVAEWSWEDVAMPTYIAGGDNDIGGVVSLQEVDGIDCVWEDDESTGGRVLKFRKGKASKKPRKRGTALARPAPPPAADADSDDDVVDLDDAVNWDDFVPVDDFTEEKAKSGELVSIGALMRSAAAEQAESDDGEEPASGSEGGDEVPEDDSEGEDEAPEDDSEGEGEAPEDNAEDDGEEPAGDDKDPDVDVSAWEQLGVHPDLLRALRHLGFSEPTEIQSKTLPSALQGHDVIGAAETGSGKTLAFGIPMLQHVSGRQGAWAGPAGLVLTPTRELAIQVKDHLAAMARFNKARVVAIVGGMAQAKQERLLNSQPDVIVATPGRLWELASTNDAYMNQLRSIRFLAVDEADRMLEPGHFKELKFIFKAVNERRAQAGGSGSDGARQTFVFSATLLKDMQLTKRKLSPKAQKKNARRPQPGSMEDLVERVGFQDPSPAFVDVTSADATARTLTEARIDCLASDKDRYLYYLLTRYPARTLVFVNSIDSIRRMLPMLRLLRVDAMGLHAQMEQRQRLKNVDRFCATENAVLVASDVAARGLDIPRVEHVIHYQVPRSGDLYVHRSGRTARAQNEGLAILMVSPGERKLYYKMSAKLGKDIAAFP</sequence>
<keyword evidence="1" id="KW-0378">Hydrolase</keyword>
<accession>A0ACC1JR98</accession>
<name>A0ACC1JR98_9FUNG</name>
<dbReference type="EMBL" id="JANBUJ010001985">
    <property type="protein sequence ID" value="KAJ2765503.1"/>
    <property type="molecule type" value="Genomic_DNA"/>
</dbReference>
<keyword evidence="1" id="KW-0547">Nucleotide-binding</keyword>
<keyword evidence="1" id="KW-0067">ATP-binding</keyword>
<feature type="non-terminal residue" evidence="1">
    <location>
        <position position="685"/>
    </location>
</feature>
<keyword evidence="1" id="KW-0347">Helicase</keyword>
<comment type="caution">
    <text evidence="1">The sequence shown here is derived from an EMBL/GenBank/DDBJ whole genome shotgun (WGS) entry which is preliminary data.</text>
</comment>
<dbReference type="Proteomes" id="UP001140234">
    <property type="component" value="Unassembled WGS sequence"/>
</dbReference>
<protein>
    <submittedName>
        <fullName evidence="1">ATP-dependent RNA helicase</fullName>
        <ecNumber evidence="1">3.6.4.13</ecNumber>
    </submittedName>
</protein>
<proteinExistence type="predicted"/>
<evidence type="ECO:0000313" key="2">
    <source>
        <dbReference type="Proteomes" id="UP001140234"/>
    </source>
</evidence>
<evidence type="ECO:0000313" key="1">
    <source>
        <dbReference type="EMBL" id="KAJ2765503.1"/>
    </source>
</evidence>
<keyword evidence="2" id="KW-1185">Reference proteome</keyword>
<dbReference type="EC" id="3.6.4.13" evidence="1"/>
<reference evidence="1" key="1">
    <citation type="submission" date="2022-07" db="EMBL/GenBank/DDBJ databases">
        <title>Phylogenomic reconstructions and comparative analyses of Kickxellomycotina fungi.</title>
        <authorList>
            <person name="Reynolds N.K."/>
            <person name="Stajich J.E."/>
            <person name="Barry K."/>
            <person name="Grigoriev I.V."/>
            <person name="Crous P."/>
            <person name="Smith M.E."/>
        </authorList>
    </citation>
    <scope>NUCLEOTIDE SEQUENCE</scope>
    <source>
        <strain evidence="1">CBS 109366</strain>
    </source>
</reference>